<dbReference type="AlphaFoldDB" id="A0A1I7X4A2"/>
<feature type="transmembrane region" description="Helical" evidence="1">
    <location>
        <begin position="7"/>
        <end position="28"/>
    </location>
</feature>
<evidence type="ECO:0000313" key="3">
    <source>
        <dbReference type="WBParaSite" id="Hba_12359"/>
    </source>
</evidence>
<evidence type="ECO:0000256" key="1">
    <source>
        <dbReference type="SAM" id="Phobius"/>
    </source>
</evidence>
<evidence type="ECO:0000313" key="2">
    <source>
        <dbReference type="Proteomes" id="UP000095283"/>
    </source>
</evidence>
<reference evidence="3" key="1">
    <citation type="submission" date="2016-11" db="UniProtKB">
        <authorList>
            <consortium name="WormBaseParasite"/>
        </authorList>
    </citation>
    <scope>IDENTIFICATION</scope>
</reference>
<organism evidence="2 3">
    <name type="scientific">Heterorhabditis bacteriophora</name>
    <name type="common">Entomopathogenic nematode worm</name>
    <dbReference type="NCBI Taxonomy" id="37862"/>
    <lineage>
        <taxon>Eukaryota</taxon>
        <taxon>Metazoa</taxon>
        <taxon>Ecdysozoa</taxon>
        <taxon>Nematoda</taxon>
        <taxon>Chromadorea</taxon>
        <taxon>Rhabditida</taxon>
        <taxon>Rhabditina</taxon>
        <taxon>Rhabditomorpha</taxon>
        <taxon>Strongyloidea</taxon>
        <taxon>Heterorhabditidae</taxon>
        <taxon>Heterorhabditis</taxon>
    </lineage>
</organism>
<protein>
    <submittedName>
        <fullName evidence="3">7TM_GPCR_Srx domain-containing protein</fullName>
    </submittedName>
</protein>
<proteinExistence type="predicted"/>
<sequence>MAIGVTAYCCANCIIFILASAKASTMLMETLMFKTSDFSSYLYIAMTVFVFVHVYEVYIKQQKNDYYLNHIFSFIISYIIEINDISAEVKSIKLNFTTIYAMIRPF</sequence>
<dbReference type="WBParaSite" id="Hba_12359">
    <property type="protein sequence ID" value="Hba_12359"/>
    <property type="gene ID" value="Hba_12359"/>
</dbReference>
<keyword evidence="1" id="KW-1133">Transmembrane helix</keyword>
<dbReference type="Proteomes" id="UP000095283">
    <property type="component" value="Unplaced"/>
</dbReference>
<keyword evidence="1" id="KW-0812">Transmembrane</keyword>
<accession>A0A1I7X4A2</accession>
<keyword evidence="1" id="KW-0472">Membrane</keyword>
<name>A0A1I7X4A2_HETBA</name>
<feature type="transmembrane region" description="Helical" evidence="1">
    <location>
        <begin position="40"/>
        <end position="59"/>
    </location>
</feature>
<keyword evidence="2" id="KW-1185">Reference proteome</keyword>